<feature type="region of interest" description="Disordered" evidence="1">
    <location>
        <begin position="130"/>
        <end position="230"/>
    </location>
</feature>
<feature type="region of interest" description="Disordered" evidence="1">
    <location>
        <begin position="1"/>
        <end position="68"/>
    </location>
</feature>
<keyword evidence="3" id="KW-1185">Reference proteome</keyword>
<dbReference type="eggNOG" id="ENOG502SXED">
    <property type="taxonomic scope" value="Eukaryota"/>
</dbReference>
<evidence type="ECO:0000313" key="3">
    <source>
        <dbReference type="Proteomes" id="UP000001067"/>
    </source>
</evidence>
<dbReference type="HOGENOM" id="CLU_567587_0_0_1"/>
<dbReference type="Proteomes" id="UP000001067">
    <property type="component" value="Unassembled WGS sequence"/>
</dbReference>
<gene>
    <name evidence="2" type="ORF">PTT_09039</name>
</gene>
<dbReference type="KEGG" id="pte:PTT_09039"/>
<evidence type="ECO:0000313" key="2">
    <source>
        <dbReference type="EMBL" id="EFQ93571.1"/>
    </source>
</evidence>
<feature type="compositionally biased region" description="Basic residues" evidence="1">
    <location>
        <begin position="188"/>
        <end position="199"/>
    </location>
</feature>
<dbReference type="CDD" id="cd19757">
    <property type="entry name" value="Bbox1"/>
    <property type="match status" value="1"/>
</dbReference>
<sequence>MTENPSKQGPTHGDTVTSATPDPTHSAKDSPLITTPIPITPGGHRGPHLPSSPFPARTPRTPGGPAVSTCTDDKDLYASVTVHTAKCTECDQRNKKTMLRCPNCTFQLCSPCYEKRVKRGKGLRHGNMATQSAIEGAATPGTVDRTVRKKPFPSTSTPTGEAAKKNVDETKDGEDVDDHKAPPAGKSTNKKKSSVNKKRRAEDSTTEDSSEDNFEPDHVTPTPSKRRRSELTFAESALATAGRTPPATRASCKSAAQEATLLPALPNPVGLRASVVDGPSRIRDLLYQHGVERYDEPLLGRREPVLSNPVANIPAIIKRGGKPRPSADEIYQNIQDKLREKMQKDKGSEAADEAANEASESYMTVSKGDVERQEYLCTVRGFVETAAAKYQDNIAMDEDEKKAVLHAMQAAALVWGKKMYNKLDHATQQQVRPGLMLRLDRIDYKYSVELGELMDVHAARALQELEIGGDVPASMPSTPLT</sequence>
<evidence type="ECO:0000256" key="1">
    <source>
        <dbReference type="SAM" id="MobiDB-lite"/>
    </source>
</evidence>
<reference evidence="2 3" key="1">
    <citation type="journal article" date="2010" name="Genome Biol.">
        <title>A first genome assembly of the barley fungal pathogen Pyrenophora teres f. teres.</title>
        <authorList>
            <person name="Ellwood S.R."/>
            <person name="Liu Z."/>
            <person name="Syme R.A."/>
            <person name="Lai Z."/>
            <person name="Hane J.K."/>
            <person name="Keiper F."/>
            <person name="Moffat C.S."/>
            <person name="Oliver R.P."/>
            <person name="Friesen T.L."/>
        </authorList>
    </citation>
    <scope>NUCLEOTIDE SEQUENCE [LARGE SCALE GENOMIC DNA]</scope>
    <source>
        <strain evidence="2 3">0-1</strain>
    </source>
</reference>
<accession>E3RL38</accession>
<proteinExistence type="predicted"/>
<feature type="compositionally biased region" description="Polar residues" evidence="1">
    <location>
        <begin position="1"/>
        <end position="23"/>
    </location>
</feature>
<protein>
    <submittedName>
        <fullName evidence="2">Uncharacterized protein</fullName>
    </submittedName>
</protein>
<feature type="region of interest" description="Disordered" evidence="1">
    <location>
        <begin position="341"/>
        <end position="362"/>
    </location>
</feature>
<organism evidence="3">
    <name type="scientific">Pyrenophora teres f. teres (strain 0-1)</name>
    <name type="common">Barley net blotch fungus</name>
    <name type="synonym">Drechslera teres f. teres</name>
    <dbReference type="NCBI Taxonomy" id="861557"/>
    <lineage>
        <taxon>Eukaryota</taxon>
        <taxon>Fungi</taxon>
        <taxon>Dikarya</taxon>
        <taxon>Ascomycota</taxon>
        <taxon>Pezizomycotina</taxon>
        <taxon>Dothideomycetes</taxon>
        <taxon>Pleosporomycetidae</taxon>
        <taxon>Pleosporales</taxon>
        <taxon>Pleosporineae</taxon>
        <taxon>Pleosporaceae</taxon>
        <taxon>Pyrenophora</taxon>
    </lineage>
</organism>
<feature type="compositionally biased region" description="Acidic residues" evidence="1">
    <location>
        <begin position="204"/>
        <end position="214"/>
    </location>
</feature>
<dbReference type="EMBL" id="GL533789">
    <property type="protein sequence ID" value="EFQ93571.1"/>
    <property type="molecule type" value="Genomic_DNA"/>
</dbReference>
<dbReference type="AlphaFoldDB" id="E3RL38"/>
<name>E3RL38_PYRTT</name>
<dbReference type="OrthoDB" id="4755622at2759"/>